<dbReference type="PANTHER" id="PTHR24031">
    <property type="entry name" value="RNA HELICASE"/>
    <property type="match status" value="1"/>
</dbReference>
<name>A0A160DW84_9GAMM</name>
<comment type="similarity">
    <text evidence="1">In the N-terminal section; belongs to the CRISPR-associated nuclease Cas3-HD family.</text>
</comment>
<dbReference type="OrthoDB" id="9810236at2"/>
<evidence type="ECO:0000256" key="1">
    <source>
        <dbReference type="ARBA" id="ARBA00006847"/>
    </source>
</evidence>
<proteinExistence type="inferred from homology"/>
<dbReference type="GO" id="GO:0016787">
    <property type="term" value="F:hydrolase activity"/>
    <property type="evidence" value="ECO:0007669"/>
    <property type="project" value="UniProtKB-KW"/>
</dbReference>
<evidence type="ECO:0000313" key="13">
    <source>
        <dbReference type="Proteomes" id="UP000076830"/>
    </source>
</evidence>
<evidence type="ECO:0000256" key="2">
    <source>
        <dbReference type="ARBA" id="ARBA00009046"/>
    </source>
</evidence>
<dbReference type="Pfam" id="PF22590">
    <property type="entry name" value="Cas3-like_C_2"/>
    <property type="match status" value="1"/>
</dbReference>
<dbReference type="Gene3D" id="3.40.50.300">
    <property type="entry name" value="P-loop containing nucleotide triphosphate hydrolases"/>
    <property type="match status" value="2"/>
</dbReference>
<evidence type="ECO:0000256" key="3">
    <source>
        <dbReference type="ARBA" id="ARBA00022722"/>
    </source>
</evidence>
<dbReference type="Proteomes" id="UP000076830">
    <property type="component" value="Chromosome"/>
</dbReference>
<accession>A0A160DW84</accession>
<dbReference type="InterPro" id="IPR006474">
    <property type="entry name" value="Helicase_Cas3_CRISPR-ass_core"/>
</dbReference>
<dbReference type="InterPro" id="IPR006483">
    <property type="entry name" value="CRISPR-assoc_Cas3_HD"/>
</dbReference>
<sequence>MGYGVTPDNASCVLAQSSPSVAAAHYRAQDDCWQPLLKHLLGTADWAKRFAEKLGLGMLGELLGLLHDLGKYSQVFQAYLKSAVGKLVPDVDEDWVDAVQLKGKIDHSSAGAQYVWQVLGQGHGRLGALVGQLSALCIASHHSGLINTLSPTGKDDFIARMRKDDGKTHLSEALESADRDILERCEALLADPALLEQVDAVIKRIEQRNPGQADAPRFQQFGLLVRFMFSCLVAGDRIDTADFENPDDADLRPAGQYEHWTVLIQRLESHLAGLPVRYPIDTLRQSISLDCLHAASNEKGIFTLTVPTGGGKTLASLRFALHHAQERKLDRIVYVVPFTAIIDQNARVARAVLEPDATVDDGLVVLEHHGNLAPERDQGREKLLAADWDAPVVYTTMVQFLEALFGAGTRGARRMHQLANAVLVFDEVQTIPIRCVHLFNNALNFLVEQCNSSVVLCTATQPLLDRVDTARGAVKLSDGHSLIPDVGQLFDQLRRVEVHDACKAQGWAADEIANLILREFHDKGNCLLITNTKSAAKKLYELVVSVAGQDVVHHLSTDMCPAHRRAELDKVKTKLEAGVPVICVSTQLIEAGVDIDFWVVVRYLAGLDSIAQAAGRCNRNGKIRRGHLYIVNPRDENLGMLPDIEEGKKQARRVLADYLDDPARYDNDRLGPKALEDYYRYYFFQRRQEMSYPTSVDVDTSLLDLLALNPTAVSAYLGDNGRYPPYRFCQSFSTAARLFKAIDAPTEGIVVPYGEDGKALIAELCGASDRPFDKKLLKKAQQYTVNVLPKVLKHLSDIEAFQTVGSGLGIHCLLQEHYSEKFGLSAHIVNSPEASVWT</sequence>
<dbReference type="PROSITE" id="PS51192">
    <property type="entry name" value="HELICASE_ATP_BIND_1"/>
    <property type="match status" value="1"/>
</dbReference>
<keyword evidence="5" id="KW-0547">Nucleotide-binding</keyword>
<keyword evidence="3" id="KW-0540">Nuclease</keyword>
<dbReference type="SMART" id="SM00487">
    <property type="entry name" value="DEXDc"/>
    <property type="match status" value="1"/>
</dbReference>
<keyword evidence="6" id="KW-0378">Hydrolase</keyword>
<organism evidence="12 13">
    <name type="scientific">Dokdonella koreensis DS-123</name>
    <dbReference type="NCBI Taxonomy" id="1300342"/>
    <lineage>
        <taxon>Bacteria</taxon>
        <taxon>Pseudomonadati</taxon>
        <taxon>Pseudomonadota</taxon>
        <taxon>Gammaproteobacteria</taxon>
        <taxon>Lysobacterales</taxon>
        <taxon>Rhodanobacteraceae</taxon>
        <taxon>Dokdonella</taxon>
    </lineage>
</organism>
<evidence type="ECO:0000256" key="6">
    <source>
        <dbReference type="ARBA" id="ARBA00022801"/>
    </source>
</evidence>
<dbReference type="SUPFAM" id="SSF109604">
    <property type="entry name" value="HD-domain/PDEase-like"/>
    <property type="match status" value="1"/>
</dbReference>
<dbReference type="PROSITE" id="PS51643">
    <property type="entry name" value="HD_CAS3"/>
    <property type="match status" value="1"/>
</dbReference>
<dbReference type="KEGG" id="dko:I596_2485"/>
<evidence type="ECO:0000313" key="12">
    <source>
        <dbReference type="EMBL" id="ANB18490.1"/>
    </source>
</evidence>
<dbReference type="InterPro" id="IPR054712">
    <property type="entry name" value="Cas3-like_dom"/>
</dbReference>
<keyword evidence="7" id="KW-0347">Helicase</keyword>
<protein>
    <submittedName>
        <fullName evidence="12">CRISPR-associated helicase Cas3</fullName>
    </submittedName>
</protein>
<dbReference type="InterPro" id="IPR014001">
    <property type="entry name" value="Helicase_ATP-bd"/>
</dbReference>
<dbReference type="Pfam" id="PF00270">
    <property type="entry name" value="DEAD"/>
    <property type="match status" value="1"/>
</dbReference>
<reference evidence="12 13" key="1">
    <citation type="submission" date="2016-04" db="EMBL/GenBank/DDBJ databases">
        <title>Complete genome sequence of Dokdonella koreensis DS-123T.</title>
        <authorList>
            <person name="Kim J.F."/>
            <person name="Lee H."/>
            <person name="Kwak M.-J."/>
        </authorList>
    </citation>
    <scope>NUCLEOTIDE SEQUENCE [LARGE SCALE GENOMIC DNA]</scope>
    <source>
        <strain evidence="12 13">DS-123</strain>
    </source>
</reference>
<dbReference type="EMBL" id="CP015249">
    <property type="protein sequence ID" value="ANB18490.1"/>
    <property type="molecule type" value="Genomic_DNA"/>
</dbReference>
<dbReference type="GO" id="GO:0004518">
    <property type="term" value="F:nuclease activity"/>
    <property type="evidence" value="ECO:0007669"/>
    <property type="project" value="UniProtKB-KW"/>
</dbReference>
<evidence type="ECO:0000256" key="7">
    <source>
        <dbReference type="ARBA" id="ARBA00022806"/>
    </source>
</evidence>
<dbReference type="AlphaFoldDB" id="A0A160DW84"/>
<dbReference type="GO" id="GO:0051607">
    <property type="term" value="P:defense response to virus"/>
    <property type="evidence" value="ECO:0007669"/>
    <property type="project" value="UniProtKB-KW"/>
</dbReference>
<dbReference type="Gene3D" id="1.10.3210.30">
    <property type="match status" value="1"/>
</dbReference>
<dbReference type="SUPFAM" id="SSF52540">
    <property type="entry name" value="P-loop containing nucleoside triphosphate hydrolases"/>
    <property type="match status" value="1"/>
</dbReference>
<dbReference type="InterPro" id="IPR011545">
    <property type="entry name" value="DEAD/DEAH_box_helicase_dom"/>
</dbReference>
<feature type="domain" description="HD Cas3-type" evidence="11">
    <location>
        <begin position="29"/>
        <end position="238"/>
    </location>
</feature>
<comment type="similarity">
    <text evidence="2">In the central section; belongs to the CRISPR-associated helicase Cas3 family.</text>
</comment>
<dbReference type="CDD" id="cd17930">
    <property type="entry name" value="DEXHc_cas3"/>
    <property type="match status" value="1"/>
</dbReference>
<evidence type="ECO:0000256" key="9">
    <source>
        <dbReference type="ARBA" id="ARBA00023118"/>
    </source>
</evidence>
<evidence type="ECO:0000259" key="10">
    <source>
        <dbReference type="PROSITE" id="PS51192"/>
    </source>
</evidence>
<keyword evidence="4" id="KW-0479">Metal-binding</keyword>
<evidence type="ECO:0000259" key="11">
    <source>
        <dbReference type="PROSITE" id="PS51643"/>
    </source>
</evidence>
<evidence type="ECO:0000256" key="4">
    <source>
        <dbReference type="ARBA" id="ARBA00022723"/>
    </source>
</evidence>
<dbReference type="CDD" id="cd09641">
    <property type="entry name" value="Cas3''_I"/>
    <property type="match status" value="1"/>
</dbReference>
<keyword evidence="13" id="KW-1185">Reference proteome</keyword>
<keyword evidence="8" id="KW-0067">ATP-binding</keyword>
<dbReference type="GO" id="GO:0003676">
    <property type="term" value="F:nucleic acid binding"/>
    <property type="evidence" value="ECO:0007669"/>
    <property type="project" value="InterPro"/>
</dbReference>
<dbReference type="NCBIfam" id="TIGR01596">
    <property type="entry name" value="cas3_HD"/>
    <property type="match status" value="1"/>
</dbReference>
<dbReference type="Pfam" id="PF18019">
    <property type="entry name" value="Cas3_HD"/>
    <property type="match status" value="1"/>
</dbReference>
<gene>
    <name evidence="12" type="ORF">I596_2485</name>
</gene>
<dbReference type="STRING" id="1300342.I596_2485"/>
<evidence type="ECO:0000256" key="5">
    <source>
        <dbReference type="ARBA" id="ARBA00022741"/>
    </source>
</evidence>
<dbReference type="GO" id="GO:0005524">
    <property type="term" value="F:ATP binding"/>
    <property type="evidence" value="ECO:0007669"/>
    <property type="project" value="UniProtKB-KW"/>
</dbReference>
<dbReference type="GO" id="GO:0046872">
    <property type="term" value="F:metal ion binding"/>
    <property type="evidence" value="ECO:0007669"/>
    <property type="project" value="UniProtKB-KW"/>
</dbReference>
<dbReference type="InterPro" id="IPR027417">
    <property type="entry name" value="P-loop_NTPase"/>
</dbReference>
<evidence type="ECO:0000256" key="8">
    <source>
        <dbReference type="ARBA" id="ARBA00022840"/>
    </source>
</evidence>
<dbReference type="InterPro" id="IPR038257">
    <property type="entry name" value="CRISPR-assoc_Cas3_HD_sf"/>
</dbReference>
<dbReference type="GO" id="GO:0004386">
    <property type="term" value="F:helicase activity"/>
    <property type="evidence" value="ECO:0007669"/>
    <property type="project" value="UniProtKB-KW"/>
</dbReference>
<keyword evidence="9" id="KW-0051">Antiviral defense</keyword>
<dbReference type="NCBIfam" id="TIGR01587">
    <property type="entry name" value="cas3_core"/>
    <property type="match status" value="1"/>
</dbReference>
<dbReference type="PATRIC" id="fig|1300342.3.peg.2422"/>
<feature type="domain" description="Helicase ATP-binding" evidence="10">
    <location>
        <begin position="293"/>
        <end position="479"/>
    </location>
</feature>